<dbReference type="AlphaFoldDB" id="A0A9P0ACJ0"/>
<reference evidence="7" key="1">
    <citation type="submission" date="2021-12" db="EMBL/GenBank/DDBJ databases">
        <authorList>
            <person name="King R."/>
        </authorList>
    </citation>
    <scope>NUCLEOTIDE SEQUENCE</scope>
</reference>
<gene>
    <name evidence="7" type="ORF">BEMITA_LOCUS8982</name>
</gene>
<evidence type="ECO:0000256" key="4">
    <source>
        <dbReference type="ARBA" id="ARBA00023125"/>
    </source>
</evidence>
<evidence type="ECO:0000256" key="2">
    <source>
        <dbReference type="ARBA" id="ARBA00022771"/>
    </source>
</evidence>
<keyword evidence="8" id="KW-1185">Reference proteome</keyword>
<dbReference type="PANTHER" id="PTHR46927:SF3">
    <property type="entry name" value="THAP-TYPE DOMAIN-CONTAINING PROTEIN"/>
    <property type="match status" value="1"/>
</dbReference>
<proteinExistence type="predicted"/>
<protein>
    <recommendedName>
        <fullName evidence="6">THAP-type domain-containing protein</fullName>
    </recommendedName>
</protein>
<feature type="domain" description="THAP-type" evidence="6">
    <location>
        <begin position="1"/>
        <end position="96"/>
    </location>
</feature>
<evidence type="ECO:0000259" key="6">
    <source>
        <dbReference type="PROSITE" id="PS50950"/>
    </source>
</evidence>
<keyword evidence="4 5" id="KW-0238">DNA-binding</keyword>
<dbReference type="InterPro" id="IPR006612">
    <property type="entry name" value="THAP_Znf"/>
</dbReference>
<evidence type="ECO:0000313" key="7">
    <source>
        <dbReference type="EMBL" id="CAH0390240.1"/>
    </source>
</evidence>
<name>A0A9P0ACJ0_BEMTA</name>
<dbReference type="PANTHER" id="PTHR46927">
    <property type="entry name" value="AGAP005574-PA"/>
    <property type="match status" value="1"/>
</dbReference>
<dbReference type="InterPro" id="IPR052224">
    <property type="entry name" value="THAP_domain_protein"/>
</dbReference>
<keyword evidence="2 5" id="KW-0863">Zinc-finger</keyword>
<dbReference type="Proteomes" id="UP001152759">
    <property type="component" value="Chromosome 5"/>
</dbReference>
<dbReference type="SUPFAM" id="SSF57716">
    <property type="entry name" value="Glucocorticoid receptor-like (DNA-binding domain)"/>
    <property type="match status" value="1"/>
</dbReference>
<dbReference type="GO" id="GO:0008270">
    <property type="term" value="F:zinc ion binding"/>
    <property type="evidence" value="ECO:0007669"/>
    <property type="project" value="UniProtKB-KW"/>
</dbReference>
<evidence type="ECO:0000256" key="1">
    <source>
        <dbReference type="ARBA" id="ARBA00022723"/>
    </source>
</evidence>
<keyword evidence="3" id="KW-0862">Zinc</keyword>
<organism evidence="7 8">
    <name type="scientific">Bemisia tabaci</name>
    <name type="common">Sweetpotato whitefly</name>
    <name type="synonym">Aleurodes tabaci</name>
    <dbReference type="NCBI Taxonomy" id="7038"/>
    <lineage>
        <taxon>Eukaryota</taxon>
        <taxon>Metazoa</taxon>
        <taxon>Ecdysozoa</taxon>
        <taxon>Arthropoda</taxon>
        <taxon>Hexapoda</taxon>
        <taxon>Insecta</taxon>
        <taxon>Pterygota</taxon>
        <taxon>Neoptera</taxon>
        <taxon>Paraneoptera</taxon>
        <taxon>Hemiptera</taxon>
        <taxon>Sternorrhyncha</taxon>
        <taxon>Aleyrodoidea</taxon>
        <taxon>Aleyrodidae</taxon>
        <taxon>Aleyrodinae</taxon>
        <taxon>Bemisia</taxon>
    </lineage>
</organism>
<sequence length="102" mass="11779">MGRTCCVPDCRSNYSSNGPCVSTFRLPQNEARRNEWLKLIWREDLIDYFSKHTVVCVQHIAPQHVITMDQIRTKDGLVNIPGKIPKLPKDAFPSIFPAWPFH</sequence>
<keyword evidence="1" id="KW-0479">Metal-binding</keyword>
<evidence type="ECO:0000256" key="3">
    <source>
        <dbReference type="ARBA" id="ARBA00022833"/>
    </source>
</evidence>
<dbReference type="Pfam" id="PF05485">
    <property type="entry name" value="THAP"/>
    <property type="match status" value="1"/>
</dbReference>
<dbReference type="GO" id="GO:0003677">
    <property type="term" value="F:DNA binding"/>
    <property type="evidence" value="ECO:0007669"/>
    <property type="project" value="UniProtKB-UniRule"/>
</dbReference>
<dbReference type="EMBL" id="OU963866">
    <property type="protein sequence ID" value="CAH0390240.1"/>
    <property type="molecule type" value="Genomic_DNA"/>
</dbReference>
<dbReference type="PROSITE" id="PS50950">
    <property type="entry name" value="ZF_THAP"/>
    <property type="match status" value="1"/>
</dbReference>
<evidence type="ECO:0000256" key="5">
    <source>
        <dbReference type="PROSITE-ProRule" id="PRU00309"/>
    </source>
</evidence>
<accession>A0A9P0ACJ0</accession>
<evidence type="ECO:0000313" key="8">
    <source>
        <dbReference type="Proteomes" id="UP001152759"/>
    </source>
</evidence>